<comment type="function">
    <text evidence="9">Converts cobyric acid to cobinamide by the addition of aminopropanol on the F carboxylic group.</text>
</comment>
<keyword evidence="7 9" id="KW-1133">Transmembrane helix</keyword>
<evidence type="ECO:0000256" key="4">
    <source>
        <dbReference type="ARBA" id="ARBA00022475"/>
    </source>
</evidence>
<accession>A0A2V2LK14</accession>
<evidence type="ECO:0000256" key="3">
    <source>
        <dbReference type="ARBA" id="ARBA00006263"/>
    </source>
</evidence>
<dbReference type="EMBL" id="QGKU01000015">
    <property type="protein sequence ID" value="PWR03834.1"/>
    <property type="molecule type" value="Genomic_DNA"/>
</dbReference>
<comment type="similarity">
    <text evidence="3 9">Belongs to the CobD/CbiB family.</text>
</comment>
<evidence type="ECO:0000256" key="8">
    <source>
        <dbReference type="ARBA" id="ARBA00023136"/>
    </source>
</evidence>
<dbReference type="GO" id="GO:0009236">
    <property type="term" value="P:cobalamin biosynthetic process"/>
    <property type="evidence" value="ECO:0007669"/>
    <property type="project" value="UniProtKB-UniRule"/>
</dbReference>
<dbReference type="PANTHER" id="PTHR34308:SF1">
    <property type="entry name" value="COBALAMIN BIOSYNTHESIS PROTEIN CBIB"/>
    <property type="match status" value="1"/>
</dbReference>
<evidence type="ECO:0000256" key="2">
    <source>
        <dbReference type="ARBA" id="ARBA00004953"/>
    </source>
</evidence>
<dbReference type="InterPro" id="IPR004485">
    <property type="entry name" value="Cobalamin_biosynth_CobD/CbiB"/>
</dbReference>
<proteinExistence type="inferred from homology"/>
<dbReference type="Pfam" id="PF03186">
    <property type="entry name" value="CobD_Cbib"/>
    <property type="match status" value="1"/>
</dbReference>
<dbReference type="UniPathway" id="UPA00148"/>
<comment type="subcellular location">
    <subcellularLocation>
        <location evidence="1 9">Cell membrane</location>
        <topology evidence="1 9">Multi-pass membrane protein</topology>
    </subcellularLocation>
</comment>
<keyword evidence="11" id="KW-1185">Reference proteome</keyword>
<dbReference type="AlphaFoldDB" id="A0A2V2LK14"/>
<protein>
    <recommendedName>
        <fullName evidence="9">Cobalamin biosynthesis protein CobD</fullName>
    </recommendedName>
</protein>
<sequence>MELHAAALLAALLLDAALGEPDALWSRLPHPAVLMGRAVAFCERRFNTGTHRRARGVAVMAGLCAGAWAIGTAIADLPLIGWALEIALGAVLLAQKSLVDHVRDVARGLRASPEEGRRMVARIVGRDTASMDEPAISRAAIESAAENFSDGVVAPALFFLLAGLPGILLYKIVNTADSMIGYRTPALEEFGFFAARLDDVLNWFPSRLSALVLSAGFRRGPDMAALRRDAGLHRSPNAGWPEAAMAQGLGVALSGPRSYDGRMRDFPFVWPRGARSPGPAEIDRAADALWRGWKVLAAAVLLLAVPALF</sequence>
<evidence type="ECO:0000256" key="9">
    <source>
        <dbReference type="HAMAP-Rule" id="MF_00024"/>
    </source>
</evidence>
<evidence type="ECO:0000256" key="7">
    <source>
        <dbReference type="ARBA" id="ARBA00022989"/>
    </source>
</evidence>
<dbReference type="OrthoDB" id="9811967at2"/>
<dbReference type="GO" id="GO:0048472">
    <property type="term" value="F:threonine-phosphate decarboxylase activity"/>
    <property type="evidence" value="ECO:0007669"/>
    <property type="project" value="InterPro"/>
</dbReference>
<dbReference type="HAMAP" id="MF_00024">
    <property type="entry name" value="CobD_CbiB"/>
    <property type="match status" value="1"/>
</dbReference>
<dbReference type="NCBIfam" id="TIGR00380">
    <property type="entry name" value="cobal_cbiB"/>
    <property type="match status" value="1"/>
</dbReference>
<keyword evidence="6 9" id="KW-0812">Transmembrane</keyword>
<dbReference type="PANTHER" id="PTHR34308">
    <property type="entry name" value="COBALAMIN BIOSYNTHESIS PROTEIN CBIB"/>
    <property type="match status" value="1"/>
</dbReference>
<evidence type="ECO:0000256" key="6">
    <source>
        <dbReference type="ARBA" id="ARBA00022692"/>
    </source>
</evidence>
<evidence type="ECO:0000313" key="11">
    <source>
        <dbReference type="Proteomes" id="UP000245680"/>
    </source>
</evidence>
<dbReference type="GO" id="GO:0005886">
    <property type="term" value="C:plasma membrane"/>
    <property type="evidence" value="ECO:0007669"/>
    <property type="project" value="UniProtKB-SubCell"/>
</dbReference>
<organism evidence="10 11">
    <name type="scientific">Meridianimarinicoccus roseus</name>
    <dbReference type="NCBI Taxonomy" id="2072018"/>
    <lineage>
        <taxon>Bacteria</taxon>
        <taxon>Pseudomonadati</taxon>
        <taxon>Pseudomonadota</taxon>
        <taxon>Alphaproteobacteria</taxon>
        <taxon>Rhodobacterales</taxon>
        <taxon>Paracoccaceae</taxon>
        <taxon>Meridianimarinicoccus</taxon>
    </lineage>
</organism>
<comment type="caution">
    <text evidence="10">The sequence shown here is derived from an EMBL/GenBank/DDBJ whole genome shotgun (WGS) entry which is preliminary data.</text>
</comment>
<dbReference type="Proteomes" id="UP000245680">
    <property type="component" value="Unassembled WGS sequence"/>
</dbReference>
<dbReference type="GO" id="GO:0015420">
    <property type="term" value="F:ABC-type vitamin B12 transporter activity"/>
    <property type="evidence" value="ECO:0007669"/>
    <property type="project" value="UniProtKB-UniRule"/>
</dbReference>
<keyword evidence="8 9" id="KW-0472">Membrane</keyword>
<keyword evidence="5 9" id="KW-0169">Cobalamin biosynthesis</keyword>
<keyword evidence="4 9" id="KW-1003">Cell membrane</keyword>
<comment type="caution">
    <text evidence="9">Lacks conserved residue(s) required for the propagation of feature annotation.</text>
</comment>
<dbReference type="RefSeq" id="WP_109810395.1">
    <property type="nucleotide sequence ID" value="NZ_QGKU01000015.1"/>
</dbReference>
<evidence type="ECO:0000313" key="10">
    <source>
        <dbReference type="EMBL" id="PWR03834.1"/>
    </source>
</evidence>
<name>A0A2V2LK14_9RHOB</name>
<evidence type="ECO:0000256" key="1">
    <source>
        <dbReference type="ARBA" id="ARBA00004651"/>
    </source>
</evidence>
<feature type="transmembrane region" description="Helical" evidence="9">
    <location>
        <begin position="152"/>
        <end position="173"/>
    </location>
</feature>
<comment type="pathway">
    <text evidence="2 9">Cofactor biosynthesis; adenosylcobalamin biosynthesis.</text>
</comment>
<reference evidence="10 11" key="1">
    <citation type="submission" date="2018-05" db="EMBL/GenBank/DDBJ databases">
        <title>Rhodobacteraceae gen. nov., sp. nov. isolated from sea water.</title>
        <authorList>
            <person name="Ren Y."/>
        </authorList>
    </citation>
    <scope>NUCLEOTIDE SEQUENCE [LARGE SCALE GENOMIC DNA]</scope>
    <source>
        <strain evidence="10 11">TG-679</strain>
    </source>
</reference>
<evidence type="ECO:0000256" key="5">
    <source>
        <dbReference type="ARBA" id="ARBA00022573"/>
    </source>
</evidence>
<gene>
    <name evidence="9" type="primary">cobD</name>
    <name evidence="10" type="ORF">DKT77_03720</name>
</gene>